<reference evidence="2 3" key="1">
    <citation type="submission" date="2018-05" db="EMBL/GenBank/DDBJ databases">
        <title>Genome sequencing of Flavobacterium sp. HYN0056.</title>
        <authorList>
            <person name="Yi H."/>
            <person name="Baek C."/>
        </authorList>
    </citation>
    <scope>NUCLEOTIDE SEQUENCE [LARGE SCALE GENOMIC DNA]</scope>
    <source>
        <strain evidence="2 3">HYN0056</strain>
    </source>
</reference>
<keyword evidence="1" id="KW-0472">Membrane</keyword>
<keyword evidence="1" id="KW-1133">Transmembrane helix</keyword>
<feature type="transmembrane region" description="Helical" evidence="1">
    <location>
        <begin position="25"/>
        <end position="43"/>
    </location>
</feature>
<proteinExistence type="predicted"/>
<organism evidence="2 3">
    <name type="scientific">Flavobacterium crocinum</name>
    <dbReference type="NCBI Taxonomy" id="2183896"/>
    <lineage>
        <taxon>Bacteria</taxon>
        <taxon>Pseudomonadati</taxon>
        <taxon>Bacteroidota</taxon>
        <taxon>Flavobacteriia</taxon>
        <taxon>Flavobacteriales</taxon>
        <taxon>Flavobacteriaceae</taxon>
        <taxon>Flavobacterium</taxon>
    </lineage>
</organism>
<keyword evidence="1" id="KW-0812">Transmembrane</keyword>
<sequence>MAITKIALTKEDIQLVKNKIKANSAIRISISGFSLLVLLIIYLAVDCDTSNSTFYHFRIAIIVINAFLLLGSLRDANLYNDLREKQKYAGTVKVKKKVYSYDRENNYENYQIYFDEWKIGDKSFKKEFWNDIEEGDEFYVEQAANSALVLKLDKENIDFRIGLVL</sequence>
<protein>
    <submittedName>
        <fullName evidence="2">Uncharacterized protein</fullName>
    </submittedName>
</protein>
<evidence type="ECO:0000313" key="3">
    <source>
        <dbReference type="Proteomes" id="UP000245250"/>
    </source>
</evidence>
<gene>
    <name evidence="2" type="ORF">HYN56_14405</name>
</gene>
<dbReference type="AlphaFoldDB" id="A0A2S1YMS4"/>
<evidence type="ECO:0000313" key="2">
    <source>
        <dbReference type="EMBL" id="AWK05361.1"/>
    </source>
</evidence>
<name>A0A2S1YMS4_9FLAO</name>
<evidence type="ECO:0000256" key="1">
    <source>
        <dbReference type="SAM" id="Phobius"/>
    </source>
</evidence>
<dbReference type="Proteomes" id="UP000245250">
    <property type="component" value="Chromosome"/>
</dbReference>
<dbReference type="OrthoDB" id="1360524at2"/>
<dbReference type="EMBL" id="CP029255">
    <property type="protein sequence ID" value="AWK05361.1"/>
    <property type="molecule type" value="Genomic_DNA"/>
</dbReference>
<feature type="transmembrane region" description="Helical" evidence="1">
    <location>
        <begin position="55"/>
        <end position="73"/>
    </location>
</feature>
<keyword evidence="3" id="KW-1185">Reference proteome</keyword>
<dbReference type="RefSeq" id="WP_109192813.1">
    <property type="nucleotide sequence ID" value="NZ_CP029255.1"/>
</dbReference>
<accession>A0A2S1YMS4</accession>
<dbReference type="KEGG" id="fcr:HYN56_14405"/>